<feature type="domain" description="MEKHLA" evidence="1">
    <location>
        <begin position="17"/>
        <end position="156"/>
    </location>
</feature>
<dbReference type="OrthoDB" id="9794448at2"/>
<sequence length="158" mass="18469">MTSNILFPWQQKAVICHSQRLLKSFHYWLGYSLLEVSGSPEEIAQALFQAPFVLASHDTQADPILNYGNRKALELWELSWEEFTRMPSRRTAQEVAQQERDRRLTDTVTKGYSKFPAIRITSTGKRFQIEEVILWNVLDEDDCYCGQAAMFYNYKFMA</sequence>
<dbReference type="Proteomes" id="UP000268857">
    <property type="component" value="Unassembled WGS sequence"/>
</dbReference>
<dbReference type="STRING" id="211165.GCA_000317285_04997"/>
<gene>
    <name evidence="2" type="ORF">PCC6912_00890</name>
</gene>
<dbReference type="InterPro" id="IPR013978">
    <property type="entry name" value="MEKHLA"/>
</dbReference>
<evidence type="ECO:0000259" key="1">
    <source>
        <dbReference type="Pfam" id="PF08670"/>
    </source>
</evidence>
<comment type="caution">
    <text evidence="2">The sequence shown here is derived from an EMBL/GenBank/DDBJ whole genome shotgun (WGS) entry which is preliminary data.</text>
</comment>
<dbReference type="Pfam" id="PF08670">
    <property type="entry name" value="MEKHLA"/>
    <property type="match status" value="1"/>
</dbReference>
<proteinExistence type="predicted"/>
<dbReference type="RefSeq" id="WP_016874439.1">
    <property type="nucleotide sequence ID" value="NZ_AJLN01000116.1"/>
</dbReference>
<organism evidence="2 3">
    <name type="scientific">Chlorogloeopsis fritschii PCC 6912</name>
    <dbReference type="NCBI Taxonomy" id="211165"/>
    <lineage>
        <taxon>Bacteria</taxon>
        <taxon>Bacillati</taxon>
        <taxon>Cyanobacteriota</taxon>
        <taxon>Cyanophyceae</taxon>
        <taxon>Nostocales</taxon>
        <taxon>Chlorogloeopsidaceae</taxon>
        <taxon>Chlorogloeopsis</taxon>
    </lineage>
</organism>
<name>A0A433NR43_CHLFR</name>
<dbReference type="AlphaFoldDB" id="A0A433NR43"/>
<protein>
    <submittedName>
        <fullName evidence="2">MEKHLA domain-containing protein</fullName>
    </submittedName>
</protein>
<accession>A0A433NR43</accession>
<evidence type="ECO:0000313" key="2">
    <source>
        <dbReference type="EMBL" id="RUR86646.1"/>
    </source>
</evidence>
<dbReference type="EMBL" id="RSCJ01000001">
    <property type="protein sequence ID" value="RUR86646.1"/>
    <property type="molecule type" value="Genomic_DNA"/>
</dbReference>
<evidence type="ECO:0000313" key="3">
    <source>
        <dbReference type="Proteomes" id="UP000268857"/>
    </source>
</evidence>
<reference evidence="2 3" key="1">
    <citation type="journal article" date="2019" name="Genome Biol. Evol.">
        <title>Day and night: Metabolic profiles and evolutionary relationships of six axenic non-marine cyanobacteria.</title>
        <authorList>
            <person name="Will S.E."/>
            <person name="Henke P."/>
            <person name="Boedeker C."/>
            <person name="Huang S."/>
            <person name="Brinkmann H."/>
            <person name="Rohde M."/>
            <person name="Jarek M."/>
            <person name="Friedl T."/>
            <person name="Seufert S."/>
            <person name="Schumacher M."/>
            <person name="Overmann J."/>
            <person name="Neumann-Schaal M."/>
            <person name="Petersen J."/>
        </authorList>
    </citation>
    <scope>NUCLEOTIDE SEQUENCE [LARGE SCALE GENOMIC DNA]</scope>
    <source>
        <strain evidence="2 3">PCC 6912</strain>
    </source>
</reference>
<keyword evidence="3" id="KW-1185">Reference proteome</keyword>